<feature type="region of interest" description="Disordered" evidence="5">
    <location>
        <begin position="928"/>
        <end position="998"/>
    </location>
</feature>
<dbReference type="SUPFAM" id="SSF53901">
    <property type="entry name" value="Thiolase-like"/>
    <property type="match status" value="1"/>
</dbReference>
<dbReference type="InterPro" id="IPR036736">
    <property type="entry name" value="ACP-like_sf"/>
</dbReference>
<feature type="compositionally biased region" description="Low complexity" evidence="5">
    <location>
        <begin position="1456"/>
        <end position="1466"/>
    </location>
</feature>
<evidence type="ECO:0000259" key="7">
    <source>
        <dbReference type="PROSITE" id="PS52004"/>
    </source>
</evidence>
<dbReference type="InterPro" id="IPR049551">
    <property type="entry name" value="PKS_DH_C"/>
</dbReference>
<dbReference type="InterPro" id="IPR014043">
    <property type="entry name" value="Acyl_transferase_dom"/>
</dbReference>
<dbReference type="Pfam" id="PF00550">
    <property type="entry name" value="PP-binding"/>
    <property type="match status" value="3"/>
</dbReference>
<keyword evidence="10" id="KW-1185">Reference proteome</keyword>
<dbReference type="InterPro" id="IPR016035">
    <property type="entry name" value="Acyl_Trfase/lysoPLipase"/>
</dbReference>
<dbReference type="Proteomes" id="UP001165427">
    <property type="component" value="Unassembled WGS sequence"/>
</dbReference>
<feature type="active site" description="Proton acceptor; for dehydratase activity" evidence="4">
    <location>
        <position position="2006"/>
    </location>
</feature>
<dbReference type="InterPro" id="IPR020841">
    <property type="entry name" value="PKS_Beta-ketoAc_synthase_dom"/>
</dbReference>
<feature type="compositionally biased region" description="Low complexity" evidence="5">
    <location>
        <begin position="1099"/>
        <end position="1109"/>
    </location>
</feature>
<evidence type="ECO:0000256" key="1">
    <source>
        <dbReference type="ARBA" id="ARBA00022450"/>
    </source>
</evidence>
<feature type="region of interest" description="Disordered" evidence="5">
    <location>
        <begin position="1099"/>
        <end position="1154"/>
    </location>
</feature>
<feature type="domain" description="Ketosynthase family 3 (KS3)" evidence="7">
    <location>
        <begin position="8"/>
        <end position="464"/>
    </location>
</feature>
<gene>
    <name evidence="9" type="ORF">MRX98_18180</name>
</gene>
<dbReference type="InterPro" id="IPR042104">
    <property type="entry name" value="PKS_dehydratase_sf"/>
</dbReference>
<feature type="region of interest" description="C-terminal hotdog fold" evidence="4">
    <location>
        <begin position="2115"/>
        <end position="2262"/>
    </location>
</feature>
<feature type="active site" description="Proton donor; for dehydratase activity" evidence="4">
    <location>
        <position position="2179"/>
    </location>
</feature>
<evidence type="ECO:0000256" key="5">
    <source>
        <dbReference type="SAM" id="MobiDB-lite"/>
    </source>
</evidence>
<evidence type="ECO:0000259" key="6">
    <source>
        <dbReference type="PROSITE" id="PS50075"/>
    </source>
</evidence>
<dbReference type="InterPro" id="IPR049900">
    <property type="entry name" value="PKS_mFAS_DH"/>
</dbReference>
<dbReference type="InterPro" id="IPR016036">
    <property type="entry name" value="Malonyl_transacylase_ACP-bd"/>
</dbReference>
<feature type="domain" description="Carrier" evidence="6">
    <location>
        <begin position="1365"/>
        <end position="1445"/>
    </location>
</feature>
<dbReference type="SUPFAM" id="SSF52151">
    <property type="entry name" value="FabD/lysophospholipase-like"/>
    <property type="match status" value="1"/>
</dbReference>
<protein>
    <submittedName>
        <fullName evidence="9">SDR family NAD(P)-dependent oxidoreductase</fullName>
    </submittedName>
</protein>
<evidence type="ECO:0000313" key="9">
    <source>
        <dbReference type="EMBL" id="MCJ8502510.1"/>
    </source>
</evidence>
<dbReference type="Gene3D" id="3.40.47.10">
    <property type="match status" value="1"/>
</dbReference>
<dbReference type="PROSITE" id="PS52019">
    <property type="entry name" value="PKS_MFAS_DH"/>
    <property type="match status" value="1"/>
</dbReference>
<dbReference type="PROSITE" id="PS51257">
    <property type="entry name" value="PROKAR_LIPOPROTEIN"/>
    <property type="match status" value="1"/>
</dbReference>
<dbReference type="SMART" id="SM00826">
    <property type="entry name" value="PKS_DH"/>
    <property type="match status" value="1"/>
</dbReference>
<keyword evidence="1" id="KW-0596">Phosphopantetheine</keyword>
<dbReference type="RefSeq" id="WP_246913399.1">
    <property type="nucleotide sequence ID" value="NZ_JALJRB010000027.1"/>
</dbReference>
<dbReference type="CDD" id="cd00833">
    <property type="entry name" value="PKS"/>
    <property type="match status" value="1"/>
</dbReference>
<dbReference type="SMART" id="SM00825">
    <property type="entry name" value="PKS_KS"/>
    <property type="match status" value="1"/>
</dbReference>
<dbReference type="InterPro" id="IPR009081">
    <property type="entry name" value="PP-bd_ACP"/>
</dbReference>
<dbReference type="Pfam" id="PF16197">
    <property type="entry name" value="KAsynt_C_assoc"/>
    <property type="match status" value="1"/>
</dbReference>
<dbReference type="InterPro" id="IPR013968">
    <property type="entry name" value="PKS_KR"/>
</dbReference>
<dbReference type="Gene3D" id="3.40.366.10">
    <property type="entry name" value="Malonyl-Coenzyme A Acyl Carrier Protein, domain 2"/>
    <property type="match status" value="1"/>
</dbReference>
<dbReference type="Gene3D" id="3.10.129.110">
    <property type="entry name" value="Polyketide synthase dehydratase"/>
    <property type="match status" value="1"/>
</dbReference>
<feature type="compositionally biased region" description="Pro residues" evidence="5">
    <location>
        <begin position="939"/>
        <end position="948"/>
    </location>
</feature>
<dbReference type="InterPro" id="IPR016039">
    <property type="entry name" value="Thiolase-like"/>
</dbReference>
<dbReference type="InterPro" id="IPR018201">
    <property type="entry name" value="Ketoacyl_synth_AS"/>
</dbReference>
<dbReference type="Gene3D" id="3.40.50.720">
    <property type="entry name" value="NAD(P)-binding Rossmann-like Domain"/>
    <property type="match status" value="1"/>
</dbReference>
<dbReference type="Pfam" id="PF00698">
    <property type="entry name" value="Acyl_transf_1"/>
    <property type="match status" value="1"/>
</dbReference>
<evidence type="ECO:0000256" key="3">
    <source>
        <dbReference type="ARBA" id="ARBA00022679"/>
    </source>
</evidence>
<dbReference type="Pfam" id="PF02801">
    <property type="entry name" value="Ketoacyl-synt_C"/>
    <property type="match status" value="1"/>
</dbReference>
<dbReference type="SUPFAM" id="SSF51735">
    <property type="entry name" value="NAD(P)-binding Rossmann-fold domains"/>
    <property type="match status" value="2"/>
</dbReference>
<dbReference type="PROSITE" id="PS00606">
    <property type="entry name" value="KS3_1"/>
    <property type="match status" value="1"/>
</dbReference>
<dbReference type="Pfam" id="PF14765">
    <property type="entry name" value="PS-DH"/>
    <property type="match status" value="1"/>
</dbReference>
<dbReference type="SMART" id="SM00827">
    <property type="entry name" value="PKS_AT"/>
    <property type="match status" value="1"/>
</dbReference>
<dbReference type="Gene3D" id="1.10.1200.10">
    <property type="entry name" value="ACP-like"/>
    <property type="match status" value="3"/>
</dbReference>
<keyword evidence="2" id="KW-0597">Phosphoprotein</keyword>
<name>A0AA41R772_9BACT</name>
<dbReference type="PROSITE" id="PS50075">
    <property type="entry name" value="CARRIER"/>
    <property type="match status" value="3"/>
</dbReference>
<dbReference type="GO" id="GO:0006633">
    <property type="term" value="P:fatty acid biosynthetic process"/>
    <property type="evidence" value="ECO:0007669"/>
    <property type="project" value="InterPro"/>
</dbReference>
<feature type="region of interest" description="Disordered" evidence="5">
    <location>
        <begin position="1451"/>
        <end position="1484"/>
    </location>
</feature>
<dbReference type="PANTHER" id="PTHR43074:SF1">
    <property type="entry name" value="BETA-KETOACYL SYNTHASE FAMILY PROTEIN-RELATED"/>
    <property type="match status" value="1"/>
</dbReference>
<feature type="domain" description="Carrier" evidence="6">
    <location>
        <begin position="1155"/>
        <end position="1235"/>
    </location>
</feature>
<accession>A0AA41R772</accession>
<dbReference type="InterPro" id="IPR057326">
    <property type="entry name" value="KR_dom"/>
</dbReference>
<evidence type="ECO:0000259" key="8">
    <source>
        <dbReference type="PROSITE" id="PS52019"/>
    </source>
</evidence>
<feature type="domain" description="PKS/mFAS DH" evidence="8">
    <location>
        <begin position="1973"/>
        <end position="2262"/>
    </location>
</feature>
<dbReference type="Pfam" id="PF08659">
    <property type="entry name" value="KR"/>
    <property type="match status" value="1"/>
</dbReference>
<feature type="region of interest" description="N-terminal hotdog fold" evidence="4">
    <location>
        <begin position="1973"/>
        <end position="2101"/>
    </location>
</feature>
<dbReference type="InterPro" id="IPR052568">
    <property type="entry name" value="PKS-FAS_Synthase"/>
</dbReference>
<dbReference type="SUPFAM" id="SSF47336">
    <property type="entry name" value="ACP-like"/>
    <property type="match status" value="3"/>
</dbReference>
<dbReference type="EMBL" id="JALJRB010000027">
    <property type="protein sequence ID" value="MCJ8502510.1"/>
    <property type="molecule type" value="Genomic_DNA"/>
</dbReference>
<dbReference type="InterPro" id="IPR032821">
    <property type="entry name" value="PKS_assoc"/>
</dbReference>
<dbReference type="InterPro" id="IPR001227">
    <property type="entry name" value="Ac_transferase_dom_sf"/>
</dbReference>
<sequence length="2265" mass="240238">MPSSKPHQTPIAIIGLGCIFADSPDHKAFLHLLTRGVCAISDPPETHAHLRPYLDPDPKKPDHIYCNRGGFLPEVDFDPTEFGIPPSVIEATDTSQLLGLLVARQALADAGYGGEKTFDRARTSVILGVTGTQELVIPLGARLGHPIWRQALADAGVPEETARDVMDRIADGYVGWQENSFPGLLGNVVAGRIANRFDLGGTNCVLDAACASSMGAIHTALMELTTGRAEMVITGGVDTINDAFMHMCFSRTQILSPSGRIRPFSQEADGTLLGEGVGMVVLKRLADAQRDGDRIYAVIKGIGAGSDGKSQSIYAPRVSGQVAVLRQAYAQAGVTTDSVAMVEAHGTGTRVGDEVEFRALCEVFGQGDGPPNRCALGSVKSNIGHTKAAAGTAGLIKATLALYHKVLPPTLNAQPADPKLGVADSPFYINHTLRPWLADTKSRRRAGVSAFGFGGSNFHAVLEEYDPLKTEPSWDGAVEIAAFCADSGQALATRLRQWAGAIESDARADAIARSAAESRGAFQADAPWRATLVIAPAEGAARLHRQCDVAADHLDKGRQDFVDPKGHIYIGSGSPTEPPVFLFPGQGSQYVGMGRDLTAVFPEALAALQEAEAHFDGEHPLSDLLYPRMPDAADHDQQLRHTAVAQPAIGAVSAAALAVLQRFGIAPTATCGHSYGELVALHAAGRFDRPSLWRLSVARGQAMAAAGECAGDAGAMSAVTAPLQDLAQMVQSMELPIVLANRNSPAQGVLSGATVDIDAAETLCREKGWRTVRLPVAAAFHSRLVAAAQAPFQQAVDQVDWQTGTVPVMSNTRGDAYPADAAAARALLGGQLAHPVDFVGNIENMYAGGARTFIEVGPKSVLTRLVTAILGQRSHTTLALDSSAGQRFGVIDLAAVLAHLGALGYPVRLDRWETPLPPARTLRMRIPLSGANYRRPRPAKPVTPPLPKEPATEPRVKHAVASAEPTIPTSRPTLSAAPPNRPTPLKTTGAAAGGEPRTSHIAADHRARTLREPMDDNRKARFNQILAGVQQGLAAMQSLQSQTTQAHQKYLETQAEAHRTLQQMLRSTQYLASVEGTALSEQEAPPARARHFSEPAAAFQAAEAPMSEAFHSGATPRQASGHARNPSVADPVPPQAPADKVSPQKAPTQTASTGAVDATLQDNLLQIVSELTGYPVEMLGLEMDIESDLGIDSIKRVEILSTLEERMPHLPKVTPDMVGTLKTLGRICEYLTADGSAAMCIAQTGSTAAEAPPTAAAVSNATADVQHCIVDIVSELTGYPVEMLGLEMDIEADLGIDSIKRVEILSTLEERMPHLPKVTPDMVGTLKTLGQICAYLTTGDGTATAGTQSGPTTAEAATTAAAGGAAAADVQHCIVDIVSELTGYPAEMLGLEMDIEADLGIDSIKRVEILSTLEERMPHLPKVTPDMVGTLKTLGQICEYLSDGRSGIDTASDRPAALSQTAATAARPTDVETAEQASPPTTAAPVPCLEIATVALPPLDAEPRRPAPDHGKIAIVAPGNGPWAEQLAAAFADDGWEALIVEDRNRIADTSGWAGLVLVAPINPLEAFLWAKGAAPRLQQAALQGHAFFHTVTWLDGAFGFTGQAIDDPEQGGLAGLAKTAALEWPAIRCGALDVDPRWTDPASAAKAAVSEMLCKSTGTTTEVGLSDKGRTGLQQVTAAPRHLQTLSLASEDVVVVTGGARGVTAASALALAQRTPCTLALLGRSPQPIAEPDWLAPLTSEGEMKQVLLQHAEGPLTPKDLESTYRQWIANREITNTLDRCRKAGIRAAYFSLDVRDAAAVTETLAEIRQTLGPVKGLIHGAGVLADRLIAEKSAEQFQQVYATKVEGLRTLLAATQQDELHYLVLFSSVSARCGNPGQVDYAMANETLNKIAQQQARLRPRCKVTAINWGPWDGGMVSPALKRNFLAQGVQLIPVDQGAAAMVAEMGHGDAAAVEVVIGAGLPAAAIPPAQATAPVAAALPEDVMVQAARREIDVDRCPVLQSHQLNGRPVVPLALMTEWLAHGALHANPGLVLHGIDHLRLLKGITLDRSPATIRLMAGRPRRKDGIYEVDVEIRNDGRNGNGVVHTRATALLAEQLPPPPGFIENGHFKGNGKVQAPQAFYQKVLFHGDALHGIERIIRLADDGMTATIRSAPVPAQWLTDPLRSRWIGDPLVLDGAFQMAIIWCHEQRRQLCLPSYAATYRQYREKFPTDQVTVVLTVTAVTDRKMTGDFDFLDAKKEVVARLTGYEAIMDPGLANAFQR</sequence>
<dbReference type="GO" id="GO:0004315">
    <property type="term" value="F:3-oxoacyl-[acyl-carrier-protein] synthase activity"/>
    <property type="evidence" value="ECO:0007669"/>
    <property type="project" value="InterPro"/>
</dbReference>
<dbReference type="Pfam" id="PF00109">
    <property type="entry name" value="ketoacyl-synt"/>
    <property type="match status" value="1"/>
</dbReference>
<keyword evidence="3" id="KW-0808">Transferase</keyword>
<dbReference type="InterPro" id="IPR020807">
    <property type="entry name" value="PKS_DH"/>
</dbReference>
<dbReference type="PROSITE" id="PS52004">
    <property type="entry name" value="KS3_2"/>
    <property type="match status" value="1"/>
</dbReference>
<dbReference type="PANTHER" id="PTHR43074">
    <property type="entry name" value="OMEGA-3 POLYUNSATURATED FATTY ACID SYNTHASE PFAB-RELATED"/>
    <property type="match status" value="1"/>
</dbReference>
<feature type="domain" description="Carrier" evidence="6">
    <location>
        <begin position="1260"/>
        <end position="1340"/>
    </location>
</feature>
<dbReference type="SMART" id="SM00822">
    <property type="entry name" value="PKS_KR"/>
    <property type="match status" value="1"/>
</dbReference>
<dbReference type="InterPro" id="IPR014030">
    <property type="entry name" value="Ketoacyl_synth_N"/>
</dbReference>
<organism evidence="9 10">
    <name type="scientific">Desulfatitalea alkaliphila</name>
    <dbReference type="NCBI Taxonomy" id="2929485"/>
    <lineage>
        <taxon>Bacteria</taxon>
        <taxon>Pseudomonadati</taxon>
        <taxon>Thermodesulfobacteriota</taxon>
        <taxon>Desulfobacteria</taxon>
        <taxon>Desulfobacterales</taxon>
        <taxon>Desulfosarcinaceae</taxon>
        <taxon>Desulfatitalea</taxon>
    </lineage>
</organism>
<comment type="caution">
    <text evidence="9">The sequence shown here is derived from an EMBL/GenBank/DDBJ whole genome shotgun (WGS) entry which is preliminary data.</text>
</comment>
<proteinExistence type="predicted"/>
<evidence type="ECO:0000256" key="2">
    <source>
        <dbReference type="ARBA" id="ARBA00022553"/>
    </source>
</evidence>
<dbReference type="InterPro" id="IPR014031">
    <property type="entry name" value="Ketoacyl_synth_C"/>
</dbReference>
<reference evidence="9" key="1">
    <citation type="submission" date="2022-04" db="EMBL/GenBank/DDBJ databases">
        <title>Desulfatitalea alkaliphila sp. nov., a novel anaerobic sulfate-reducing bacterium isolated from terrestrial mud volcano, Taman Peninsula, Russia.</title>
        <authorList>
            <person name="Khomyakova M.A."/>
            <person name="Merkel A.Y."/>
            <person name="Slobodkin A.I."/>
        </authorList>
    </citation>
    <scope>NUCLEOTIDE SEQUENCE</scope>
    <source>
        <strain evidence="9">M08but</strain>
    </source>
</reference>
<evidence type="ECO:0000313" key="10">
    <source>
        <dbReference type="Proteomes" id="UP001165427"/>
    </source>
</evidence>
<dbReference type="InterPro" id="IPR036291">
    <property type="entry name" value="NAD(P)-bd_dom_sf"/>
</dbReference>
<dbReference type="CDD" id="cd08953">
    <property type="entry name" value="KR_2_SDR_x"/>
    <property type="match status" value="1"/>
</dbReference>
<dbReference type="SUPFAM" id="SSF55048">
    <property type="entry name" value="Probable ACP-binding domain of malonyl-CoA ACP transacylase"/>
    <property type="match status" value="1"/>
</dbReference>
<evidence type="ECO:0000256" key="4">
    <source>
        <dbReference type="PROSITE-ProRule" id="PRU01363"/>
    </source>
</evidence>